<dbReference type="Pfam" id="PF10401">
    <property type="entry name" value="IRF-3"/>
    <property type="match status" value="1"/>
</dbReference>
<dbReference type="GO" id="GO:0043330">
    <property type="term" value="P:response to exogenous dsRNA"/>
    <property type="evidence" value="ECO:0007669"/>
    <property type="project" value="Ensembl"/>
</dbReference>
<comment type="subcellular location">
    <subcellularLocation>
        <location evidence="1">Nucleus</location>
    </subcellularLocation>
</comment>
<dbReference type="GO" id="GO:0000785">
    <property type="term" value="C:chromatin"/>
    <property type="evidence" value="ECO:0007669"/>
    <property type="project" value="Ensembl"/>
</dbReference>
<keyword evidence="5" id="KW-0804">Transcription</keyword>
<dbReference type="GO" id="GO:1990841">
    <property type="term" value="F:promoter-specific chromatin binding"/>
    <property type="evidence" value="ECO:0007669"/>
    <property type="project" value="Ensembl"/>
</dbReference>
<dbReference type="PRINTS" id="PR00267">
    <property type="entry name" value="INTFRNREGFCT"/>
</dbReference>
<dbReference type="InterPro" id="IPR017855">
    <property type="entry name" value="SMAD-like_dom_sf"/>
</dbReference>
<dbReference type="Ensembl" id="ENSSMRT00000032979.1">
    <property type="protein sequence ID" value="ENSSMRP00000028279.1"/>
    <property type="gene ID" value="ENSSMRG00000021744.1"/>
</dbReference>
<keyword evidence="6" id="KW-0539">Nucleus</keyword>
<dbReference type="InterPro" id="IPR008984">
    <property type="entry name" value="SMAD_FHA_dom_sf"/>
</dbReference>
<keyword evidence="2" id="KW-0805">Transcription regulation</keyword>
<reference evidence="8" key="2">
    <citation type="submission" date="2025-09" db="UniProtKB">
        <authorList>
            <consortium name="Ensembl"/>
        </authorList>
    </citation>
    <scope>IDENTIFICATION</scope>
</reference>
<name>A0A8D0KNM8_SALMN</name>
<evidence type="ECO:0000256" key="6">
    <source>
        <dbReference type="ARBA" id="ARBA00023242"/>
    </source>
</evidence>
<dbReference type="InterPro" id="IPR019471">
    <property type="entry name" value="Interferon_reg_factor-3"/>
</dbReference>
<dbReference type="GO" id="GO:0060340">
    <property type="term" value="P:positive regulation of type I interferon-mediated signaling pathway"/>
    <property type="evidence" value="ECO:0007669"/>
    <property type="project" value="Ensembl"/>
</dbReference>
<dbReference type="GO" id="GO:0097300">
    <property type="term" value="P:programmed necrotic cell death"/>
    <property type="evidence" value="ECO:0007669"/>
    <property type="project" value="Ensembl"/>
</dbReference>
<dbReference type="PROSITE" id="PS51507">
    <property type="entry name" value="IRF_2"/>
    <property type="match status" value="1"/>
</dbReference>
<dbReference type="Gene3D" id="1.10.10.10">
    <property type="entry name" value="Winged helix-like DNA-binding domain superfamily/Winged helix DNA-binding domain"/>
    <property type="match status" value="1"/>
</dbReference>
<dbReference type="InterPro" id="IPR001346">
    <property type="entry name" value="Interferon_reg_fact_DNA-bd_dom"/>
</dbReference>
<dbReference type="GO" id="GO:0042803">
    <property type="term" value="F:protein homodimerization activity"/>
    <property type="evidence" value="ECO:0007669"/>
    <property type="project" value="Ensembl"/>
</dbReference>
<evidence type="ECO:0000256" key="4">
    <source>
        <dbReference type="ARBA" id="ARBA00023159"/>
    </source>
</evidence>
<evidence type="ECO:0000256" key="2">
    <source>
        <dbReference type="ARBA" id="ARBA00023015"/>
    </source>
</evidence>
<dbReference type="Gene3D" id="2.60.200.10">
    <property type="match status" value="1"/>
</dbReference>
<dbReference type="Pfam" id="PF00605">
    <property type="entry name" value="IRF"/>
    <property type="match status" value="1"/>
</dbReference>
<dbReference type="Proteomes" id="UP000694421">
    <property type="component" value="Unplaced"/>
</dbReference>
<dbReference type="GO" id="GO:0005739">
    <property type="term" value="C:mitochondrion"/>
    <property type="evidence" value="ECO:0007669"/>
    <property type="project" value="Ensembl"/>
</dbReference>
<keyword evidence="9" id="KW-1185">Reference proteome</keyword>
<dbReference type="SMART" id="SM01243">
    <property type="entry name" value="IRF-3"/>
    <property type="match status" value="1"/>
</dbReference>
<protein>
    <submittedName>
        <fullName evidence="8">Interferon regulatory factor 3</fullName>
    </submittedName>
</protein>
<feature type="domain" description="IRF tryptophan pentad repeat" evidence="7">
    <location>
        <begin position="5"/>
        <end position="111"/>
    </location>
</feature>
<dbReference type="GO" id="GO:0032727">
    <property type="term" value="P:positive regulation of interferon-alpha production"/>
    <property type="evidence" value="ECO:0007669"/>
    <property type="project" value="Ensembl"/>
</dbReference>
<dbReference type="FunFam" id="1.10.10.10:FF:000041">
    <property type="entry name" value="Interferon regulatory factor 4"/>
    <property type="match status" value="1"/>
</dbReference>
<dbReference type="GO" id="GO:0005634">
    <property type="term" value="C:nucleus"/>
    <property type="evidence" value="ECO:0007669"/>
    <property type="project" value="UniProtKB-SubCell"/>
</dbReference>
<dbReference type="GO" id="GO:0000978">
    <property type="term" value="F:RNA polymerase II cis-regulatory region sequence-specific DNA binding"/>
    <property type="evidence" value="ECO:0007669"/>
    <property type="project" value="Ensembl"/>
</dbReference>
<dbReference type="GO" id="GO:0034142">
    <property type="term" value="P:toll-like receptor 4 signaling pathway"/>
    <property type="evidence" value="ECO:0007669"/>
    <property type="project" value="Ensembl"/>
</dbReference>
<dbReference type="GO" id="GO:0032728">
    <property type="term" value="P:positive regulation of interferon-beta production"/>
    <property type="evidence" value="ECO:0007669"/>
    <property type="project" value="Ensembl"/>
</dbReference>
<dbReference type="GeneTree" id="ENSGT00940000160569"/>
<keyword evidence="4" id="KW-0010">Activator</keyword>
<dbReference type="GO" id="GO:0001228">
    <property type="term" value="F:DNA-binding transcription activator activity, RNA polymerase II-specific"/>
    <property type="evidence" value="ECO:0007669"/>
    <property type="project" value="Ensembl"/>
</dbReference>
<dbReference type="PANTHER" id="PTHR11949:SF1">
    <property type="entry name" value="INTERFERON REGULATORY FACTOR 3"/>
    <property type="match status" value="1"/>
</dbReference>
<dbReference type="SMART" id="SM00348">
    <property type="entry name" value="IRF"/>
    <property type="match status" value="1"/>
</dbReference>
<proteinExistence type="predicted"/>
<dbReference type="GO" id="GO:0001227">
    <property type="term" value="F:DNA-binding transcription repressor activity, RNA polymerase II-specific"/>
    <property type="evidence" value="ECO:0007669"/>
    <property type="project" value="Ensembl"/>
</dbReference>
<dbReference type="OMA" id="DRGVMGY"/>
<dbReference type="GO" id="GO:0050727">
    <property type="term" value="P:regulation of inflammatory response"/>
    <property type="evidence" value="ECO:0007669"/>
    <property type="project" value="Ensembl"/>
</dbReference>
<dbReference type="GO" id="GO:0042981">
    <property type="term" value="P:regulation of apoptotic process"/>
    <property type="evidence" value="ECO:0007669"/>
    <property type="project" value="Ensembl"/>
</dbReference>
<dbReference type="GO" id="GO:0098586">
    <property type="term" value="P:cellular response to virus"/>
    <property type="evidence" value="ECO:0007669"/>
    <property type="project" value="Ensembl"/>
</dbReference>
<dbReference type="InterPro" id="IPR036390">
    <property type="entry name" value="WH_DNA-bd_sf"/>
</dbReference>
<dbReference type="GO" id="GO:0005829">
    <property type="term" value="C:cytosol"/>
    <property type="evidence" value="ECO:0007669"/>
    <property type="project" value="Ensembl"/>
</dbReference>
<evidence type="ECO:0000313" key="8">
    <source>
        <dbReference type="Ensembl" id="ENSSMRP00000028279.1"/>
    </source>
</evidence>
<dbReference type="GO" id="GO:0002753">
    <property type="term" value="P:cytoplasmic pattern recognition receptor signaling pathway"/>
    <property type="evidence" value="ECO:0007669"/>
    <property type="project" value="Ensembl"/>
</dbReference>
<sequence>MGTQRPLIVPWLVEQLDAQRYPGVSWLNAERSLFRVPWKHGSRQSVSSEDFQIFEDWAIARGRYRPGVDQRTPSEWKRNFRSALNRKEGIKMIQDNSTDADDPHKVFEIQPDANLNGFAQVEADSMVSDSAVPDGSTDVCGDSSSLSQDDTLESVLSALDISSNTEEYSMLGAENPVSCGGLPSSHMDHIVPVATVSPLEQICGSNTFESDFDVRVYYRGRLVLAEVYKNVRGLCFVPPGCSSCYPDLANVMLPDTNSLNDQQQVYYTNRILQGMVPGVLLRIQDSLLCGTRQGHSHVFWSHSEMPADGMPHGELPKDRLCPIYHLQQFLQELIGYLEDRNGSPNYNLWFCFGEKWPDTERPWKKKLIMVQVIPKTLETLHELSQAQGASSLKNCERDLRISDSLQKYRLQEHLKEWGEKMELQFN</sequence>
<accession>A0A8D0KNM8</accession>
<keyword evidence="3" id="KW-0238">DNA-binding</keyword>
<dbReference type="AlphaFoldDB" id="A0A8D0KNM8"/>
<dbReference type="PANTHER" id="PTHR11949">
    <property type="entry name" value="INTERFERON REGULATORY FACTOR"/>
    <property type="match status" value="1"/>
</dbReference>
<dbReference type="InterPro" id="IPR036388">
    <property type="entry name" value="WH-like_DNA-bd_sf"/>
</dbReference>
<dbReference type="GO" id="GO:0035666">
    <property type="term" value="P:TRIF-dependent toll-like receptor signaling pathway"/>
    <property type="evidence" value="ECO:0007669"/>
    <property type="project" value="Ensembl"/>
</dbReference>
<evidence type="ECO:0000256" key="3">
    <source>
        <dbReference type="ARBA" id="ARBA00023125"/>
    </source>
</evidence>
<dbReference type="CDD" id="cd00103">
    <property type="entry name" value="IRF"/>
    <property type="match status" value="1"/>
</dbReference>
<organism evidence="8 9">
    <name type="scientific">Salvator merianae</name>
    <name type="common">Argentine black and white tegu</name>
    <name type="synonym">Tupinambis merianae</name>
    <dbReference type="NCBI Taxonomy" id="96440"/>
    <lineage>
        <taxon>Eukaryota</taxon>
        <taxon>Metazoa</taxon>
        <taxon>Chordata</taxon>
        <taxon>Craniata</taxon>
        <taxon>Vertebrata</taxon>
        <taxon>Euteleostomi</taxon>
        <taxon>Lepidosauria</taxon>
        <taxon>Squamata</taxon>
        <taxon>Bifurcata</taxon>
        <taxon>Unidentata</taxon>
        <taxon>Episquamata</taxon>
        <taxon>Laterata</taxon>
        <taxon>Teiioidea</taxon>
        <taxon>Teiidae</taxon>
        <taxon>Salvator</taxon>
    </lineage>
</organism>
<reference evidence="8" key="1">
    <citation type="submission" date="2025-08" db="UniProtKB">
        <authorList>
            <consortium name="Ensembl"/>
        </authorList>
    </citation>
    <scope>IDENTIFICATION</scope>
</reference>
<evidence type="ECO:0000256" key="5">
    <source>
        <dbReference type="ARBA" id="ARBA00023163"/>
    </source>
</evidence>
<dbReference type="GO" id="GO:0051607">
    <property type="term" value="P:defense response to virus"/>
    <property type="evidence" value="ECO:0007669"/>
    <property type="project" value="Ensembl"/>
</dbReference>
<evidence type="ECO:0000313" key="9">
    <source>
        <dbReference type="Proteomes" id="UP000694421"/>
    </source>
</evidence>
<dbReference type="SUPFAM" id="SSF49879">
    <property type="entry name" value="SMAD/FHA domain"/>
    <property type="match status" value="1"/>
</dbReference>
<dbReference type="GO" id="GO:0031663">
    <property type="term" value="P:lipopolysaccharide-mediated signaling pathway"/>
    <property type="evidence" value="ECO:0007669"/>
    <property type="project" value="Ensembl"/>
</dbReference>
<dbReference type="GO" id="GO:0019904">
    <property type="term" value="F:protein domain specific binding"/>
    <property type="evidence" value="ECO:0007669"/>
    <property type="project" value="Ensembl"/>
</dbReference>
<evidence type="ECO:0000259" key="7">
    <source>
        <dbReference type="PROSITE" id="PS51507"/>
    </source>
</evidence>
<dbReference type="GO" id="GO:0060337">
    <property type="term" value="P:type I interferon-mediated signaling pathway"/>
    <property type="evidence" value="ECO:0007669"/>
    <property type="project" value="Ensembl"/>
</dbReference>
<evidence type="ECO:0000256" key="1">
    <source>
        <dbReference type="ARBA" id="ARBA00004123"/>
    </source>
</evidence>
<dbReference type="SUPFAM" id="SSF46785">
    <property type="entry name" value="Winged helix' DNA-binding domain"/>
    <property type="match status" value="1"/>
</dbReference>